<keyword evidence="2" id="KW-0614">Plasmid</keyword>
<proteinExistence type="predicted"/>
<geneLocation type="plasmid" evidence="7 14">
    <name>p1KSK6</name>
</geneLocation>
<dbReference type="SUPFAM" id="SSF52540">
    <property type="entry name" value="P-loop containing nucleoside triphosphate hydrolases"/>
    <property type="match status" value="1"/>
</dbReference>
<evidence type="ECO:0000313" key="14">
    <source>
        <dbReference type="Proteomes" id="UP000664966"/>
    </source>
</evidence>
<reference evidence="7" key="7">
    <citation type="submission" date="2021-03" db="EMBL/GenBank/DDBJ databases">
        <title>Complete genome sequencing of Acinetobacter baumannii.</title>
        <authorList>
            <person name="Yadav B."/>
            <person name="Makwana N."/>
            <person name="Kharat A.S."/>
            <person name="Veeraraghavan B."/>
            <person name="Vijayakumar S."/>
            <person name="Priya M."/>
        </authorList>
    </citation>
    <scope>NUCLEOTIDE SEQUENCE</scope>
    <source>
        <strain evidence="7">KSK6</strain>
        <plasmid evidence="7">p1KSK6</plasmid>
    </source>
</reference>
<dbReference type="Proteomes" id="UP000470018">
    <property type="component" value="Unassembled WGS sequence"/>
</dbReference>
<reference evidence="3 9" key="2">
    <citation type="submission" date="2016-01" db="EMBL/GenBank/DDBJ databases">
        <title>Draft sequences of Acinetobacter baumannii isolates from wounded military personnel.</title>
        <authorList>
            <person name="Arivett B.A."/>
            <person name="Fiester S.E."/>
            <person name="Ream D.C."/>
            <person name="Actis L.A."/>
        </authorList>
    </citation>
    <scope>NUCLEOTIDE SEQUENCE [LARGE SCALE GENOMIC DNA]</scope>
    <source>
        <strain evidence="3 9">AB2828</strain>
    </source>
</reference>
<evidence type="ECO:0000313" key="5">
    <source>
        <dbReference type="EMBL" id="OWK66032.1"/>
    </source>
</evidence>
<dbReference type="RefSeq" id="WP_000255072.1">
    <property type="nucleotide sequence ID" value="NZ_AP014650.1"/>
</dbReference>
<dbReference type="Proteomes" id="UP000315888">
    <property type="component" value="Unassembled WGS sequence"/>
</dbReference>
<feature type="compositionally biased region" description="Polar residues" evidence="1">
    <location>
        <begin position="13"/>
        <end position="25"/>
    </location>
</feature>
<dbReference type="Proteomes" id="UP000197394">
    <property type="component" value="Unassembled WGS sequence"/>
</dbReference>
<keyword evidence="4" id="KW-0067">ATP-binding</keyword>
<evidence type="ECO:0000313" key="3">
    <source>
        <dbReference type="EMBL" id="KZA11680.1"/>
    </source>
</evidence>
<dbReference type="Gene3D" id="3.40.50.300">
    <property type="entry name" value="P-loop containing nucleotide triphosphate hydrolases"/>
    <property type="match status" value="1"/>
</dbReference>
<dbReference type="EMBL" id="CP072271">
    <property type="protein sequence ID" value="QTK45497.1"/>
    <property type="molecule type" value="Genomic_DNA"/>
</dbReference>
<gene>
    <name evidence="2" type="primary">traU</name>
    <name evidence="5" type="ORF">CBE85_13605</name>
    <name evidence="6" type="ORF">CPI82_18585</name>
    <name evidence="8" type="ORF">FJU42_13930</name>
    <name evidence="4" type="ORF">G3N53_18670</name>
    <name evidence="7" type="ORF">J6E47_20165</name>
    <name evidence="3" type="ORF">LV35_03589</name>
</gene>
<evidence type="ECO:0000313" key="6">
    <source>
        <dbReference type="EMBL" id="PHQ01248.1"/>
    </source>
</evidence>
<evidence type="ECO:0000313" key="7">
    <source>
        <dbReference type="EMBL" id="QTK45497.1"/>
    </source>
</evidence>
<dbReference type="AlphaFoldDB" id="A0A090BEE6"/>
<dbReference type="Proteomes" id="UP000076296">
    <property type="component" value="Unassembled WGS sequence"/>
</dbReference>
<reference evidence="8 12" key="5">
    <citation type="submission" date="2019-06" db="EMBL/GenBank/DDBJ databases">
        <title>A Diverse Panel of Clinical Acinetobacter baumannii for Research Use.</title>
        <authorList>
            <person name="Mcgann P."/>
            <person name="Snesrud E."/>
            <person name="Galac M.R."/>
        </authorList>
    </citation>
    <scope>NUCLEOTIDE SEQUENCE [LARGE SCALE GENOMIC DNA]</scope>
    <source>
        <strain evidence="8 12">MRSN14237</strain>
    </source>
</reference>
<dbReference type="PATRIC" id="fig|470.1369.peg.3761"/>
<evidence type="ECO:0000313" key="12">
    <source>
        <dbReference type="Proteomes" id="UP000315888"/>
    </source>
</evidence>
<dbReference type="Proteomes" id="UP000664966">
    <property type="component" value="Plasmid p1KSK6"/>
</dbReference>
<dbReference type="InterPro" id="IPR027417">
    <property type="entry name" value="P-loop_NTPase"/>
</dbReference>
<evidence type="ECO:0000313" key="11">
    <source>
        <dbReference type="Proteomes" id="UP000223291"/>
    </source>
</evidence>
<geneLocation type="plasmid" evidence="2">
    <name>pD4</name>
</geneLocation>
<evidence type="ECO:0000313" key="2">
    <source>
        <dbReference type="EMBL" id="ALG88356.1"/>
    </source>
</evidence>
<evidence type="ECO:0000313" key="8">
    <source>
        <dbReference type="EMBL" id="TPU62360.1"/>
    </source>
</evidence>
<evidence type="ECO:0000313" key="10">
    <source>
        <dbReference type="Proteomes" id="UP000197394"/>
    </source>
</evidence>
<name>A0A090BEE6_ACIBA</name>
<reference evidence="5 10" key="3">
    <citation type="submission" date="2017-05" db="EMBL/GenBank/DDBJ databases">
        <title>Draft genome sequence of MDR A. baumannii AB360.</title>
        <authorList>
            <person name="Wareham D.W."/>
            <person name="Bean D.C."/>
        </authorList>
    </citation>
    <scope>NUCLEOTIDE SEQUENCE [LARGE SCALE GENOMIC DNA]</scope>
    <source>
        <strain evidence="5 10">AB360</strain>
    </source>
</reference>
<evidence type="ECO:0000313" key="13">
    <source>
        <dbReference type="Proteomes" id="UP000470018"/>
    </source>
</evidence>
<dbReference type="EMBL" id="NXDV01000022">
    <property type="protein sequence ID" value="PHQ01248.1"/>
    <property type="molecule type" value="Genomic_DNA"/>
</dbReference>
<dbReference type="GO" id="GO:0005524">
    <property type="term" value="F:ATP binding"/>
    <property type="evidence" value="ECO:0007669"/>
    <property type="project" value="UniProtKB-KW"/>
</dbReference>
<sequence>MVSTATPKRADTRSTANNSKANTKPTKVKRRSSLVSSLELILVSLAKMFKASANDYCEIETVDGRFNLVMQDGTMVTILKYEGIRSTIDYHQTFMGEIDRLNNYLKNNLNAVNSHKIMVLFRRDDAVNSELNRIVDIQKNTARKVNIRLDSFIDEMRDVYAPYIYDEEIYFALMTNPKILDKSEIAGDYRRTADIVKKYNIPPMSDAQNLLHGLSSLKSIHDTFVSGVISELEHQDFKGVVDKLDVSAAITATGRMMNPRYFDPNFKAFLPNSGMPIPLRWKNRTDPQDLSHVLYPRISDQLMTQTITPLNSKDKAGDITVPKSAVQCGDMVYVPIPLKTPPSPSFSGTSSVMPTFIDFFDRMNQQTTETSDGSSRAIPYAVSFMLSGDGMASIGIKRAVTAVVGWQGAANQQIKAAGDSLQRYKDYGGCVVGLQVSLMTWDEATPRGIERLQIRRSKLWRAAQNWGHAVPLERTGDAVKAYLTHFPLSTMHHAPLCPAPLPDALHLLPLDRPASPFKKGTMVQRTPCGKLIRIEHFSEELAYNYTIISGTMGSGKSMRMNDELFEACLAAGLERLPYIFISDVGVSSSGLVYGIQNALDPSRKHWCVYKRISKSAKDAINPMETAVGLQYPLSNEFDQIRAFLVTLVTPAENEHPEPEMSAVISLIIREAFKFFATDNDQSQPKIYQTGQSHELDLLLRELRISLSETLPLHDLALLCHQLAEQIVSNEEIQQVRKNKLLRARNLAHRYAMPILSDLITVAKKEEIQRIYGDYKTSHGENILDAVTRSLSQAANDYPNFSTFTQFDISDARIASVDLQDVIVKNNRKNNSLFFQIVRMFYKKRIAYSEEDLTRGEIPKDYLDYYSNLVAELKIDKKYMVFDEMHNIKSDNFMIAELERDSREIRKWGIAYYLSSQYISDFGILTKAASRFVVCSQGSPEERKDIVKYLQLTPAQEKRLTSIVGLRSSGMTYLSKVINERNDQYVQFFTSMIGPKRLWLLTTNPEDQAVRSIMRKKHDLETCIDILATVHPRGVKTIVNTLKEQRALEITSSAALSLEEEENIKLGIYTELVDEAIKTYNFIQSQKLRVA</sequence>
<dbReference type="EMBL" id="LRDT01000048">
    <property type="protein sequence ID" value="KZA11680.1"/>
    <property type="molecule type" value="Genomic_DNA"/>
</dbReference>
<keyword evidence="4" id="KW-0547">Nucleotide-binding</keyword>
<evidence type="ECO:0000313" key="9">
    <source>
        <dbReference type="Proteomes" id="UP000076296"/>
    </source>
</evidence>
<dbReference type="Proteomes" id="UP000223291">
    <property type="component" value="Unassembled WGS sequence"/>
</dbReference>
<evidence type="ECO:0000256" key="1">
    <source>
        <dbReference type="SAM" id="MobiDB-lite"/>
    </source>
</evidence>
<organism evidence="5 10">
    <name type="scientific">Acinetobacter baumannii</name>
    <dbReference type="NCBI Taxonomy" id="470"/>
    <lineage>
        <taxon>Bacteria</taxon>
        <taxon>Pseudomonadati</taxon>
        <taxon>Pseudomonadota</taxon>
        <taxon>Gammaproteobacteria</taxon>
        <taxon>Moraxellales</taxon>
        <taxon>Moraxellaceae</taxon>
        <taxon>Acinetobacter</taxon>
        <taxon>Acinetobacter calcoaceticus/baumannii complex</taxon>
    </lineage>
</organism>
<evidence type="ECO:0000313" key="4">
    <source>
        <dbReference type="EMBL" id="NDW43096.1"/>
    </source>
</evidence>
<reference evidence="6 11" key="4">
    <citation type="submission" date="2017-09" db="EMBL/GenBank/DDBJ databases">
        <title>Draft genome of Acinetobacter baumannii strain I43, a mercury resistant bacteria.</title>
        <authorList>
            <person name="Siqueira K.A."/>
            <person name="Mello I.S."/>
            <person name="Mendes T.A."/>
            <person name="Soares M.A."/>
        </authorList>
    </citation>
    <scope>NUCLEOTIDE SEQUENCE [LARGE SCALE GENOMIC DNA]</scope>
    <source>
        <strain evidence="6 11">I43</strain>
    </source>
</reference>
<dbReference type="EMBL" id="VHGY01000036">
    <property type="protein sequence ID" value="TPU62360.1"/>
    <property type="molecule type" value="Genomic_DNA"/>
</dbReference>
<reference evidence="4 13" key="6">
    <citation type="submission" date="2020-02" db="EMBL/GenBank/DDBJ databases">
        <title>Whole genome shot-gun sequencing of clinical Carbapenem resistant A. baumannii.</title>
        <authorList>
            <person name="Veeraraghavan B."/>
            <person name="Mathur P."/>
            <person name="Vijayakumar S."/>
            <person name="Vasudevan K."/>
            <person name="Lincy M."/>
            <person name="Kirubananthan A."/>
        </authorList>
    </citation>
    <scope>NUCLEOTIDE SEQUENCE [LARGE SCALE GENOMIC DNA]</scope>
    <source>
        <strain evidence="4 13">SP816</strain>
    </source>
</reference>
<reference evidence="2" key="1">
    <citation type="submission" date="2015-09" db="EMBL/GenBank/DDBJ databases">
        <title>Conjugative plasmids carrying the sulphonamide resistance gene sul2.</title>
        <authorList>
            <person name="Hamidian M."/>
            <person name="Holt K.E."/>
            <person name="Pickard D."/>
            <person name="Hall R.M."/>
        </authorList>
    </citation>
    <scope>NUCLEOTIDE SEQUENCE</scope>
    <source>
        <strain evidence="2">D4</strain>
        <plasmid evidence="2">pD4</plasmid>
    </source>
</reference>
<accession>A0A090BEE6</accession>
<feature type="region of interest" description="Disordered" evidence="1">
    <location>
        <begin position="1"/>
        <end position="30"/>
    </location>
</feature>
<dbReference type="EMBL" id="KT779035">
    <property type="protein sequence ID" value="ALG88356.1"/>
    <property type="molecule type" value="Genomic_DNA"/>
</dbReference>
<protein>
    <submittedName>
        <fullName evidence="3">AAA-like domain protein</fullName>
    </submittedName>
    <submittedName>
        <fullName evidence="4">ATP-binding protein</fullName>
    </submittedName>
    <submittedName>
        <fullName evidence="2">TraU</fullName>
    </submittedName>
    <submittedName>
        <fullName evidence="5">Type IV secretion protein IcmB</fullName>
    </submittedName>
</protein>
<dbReference type="EMBL" id="JAAGTY010000037">
    <property type="protein sequence ID" value="NDW43096.1"/>
    <property type="molecule type" value="Genomic_DNA"/>
</dbReference>
<dbReference type="EMBL" id="NGKM01000014">
    <property type="protein sequence ID" value="OWK66032.1"/>
    <property type="molecule type" value="Genomic_DNA"/>
</dbReference>